<protein>
    <submittedName>
        <fullName evidence="2">Uncharacterized protein</fullName>
    </submittedName>
</protein>
<reference evidence="2" key="1">
    <citation type="submission" date="2023-06" db="EMBL/GenBank/DDBJ databases">
        <authorList>
            <consortium name="Lawrence Berkeley National Laboratory"/>
            <person name="Ahrendt S."/>
            <person name="Sahu N."/>
            <person name="Indic B."/>
            <person name="Wong-Bajracharya J."/>
            <person name="Merenyi Z."/>
            <person name="Ke H.-M."/>
            <person name="Monk M."/>
            <person name="Kocsube S."/>
            <person name="Drula E."/>
            <person name="Lipzen A."/>
            <person name="Balint B."/>
            <person name="Henrissat B."/>
            <person name="Andreopoulos B."/>
            <person name="Martin F.M."/>
            <person name="Harder C.B."/>
            <person name="Rigling D."/>
            <person name="Ford K.L."/>
            <person name="Foster G.D."/>
            <person name="Pangilinan J."/>
            <person name="Papanicolaou A."/>
            <person name="Barry K."/>
            <person name="LaButti K."/>
            <person name="Viragh M."/>
            <person name="Koriabine M."/>
            <person name="Yan M."/>
            <person name="Riley R."/>
            <person name="Champramary S."/>
            <person name="Plett K.L."/>
            <person name="Tsai I.J."/>
            <person name="Slot J."/>
            <person name="Sipos G."/>
            <person name="Plett J."/>
            <person name="Nagy L.G."/>
            <person name="Grigoriev I.V."/>
        </authorList>
    </citation>
    <scope>NUCLEOTIDE SEQUENCE</scope>
    <source>
        <strain evidence="2">HWK02</strain>
    </source>
</reference>
<evidence type="ECO:0000256" key="1">
    <source>
        <dbReference type="SAM" id="MobiDB-lite"/>
    </source>
</evidence>
<proteinExistence type="predicted"/>
<evidence type="ECO:0000313" key="2">
    <source>
        <dbReference type="EMBL" id="KAK0477706.1"/>
    </source>
</evidence>
<feature type="region of interest" description="Disordered" evidence="1">
    <location>
        <begin position="84"/>
        <end position="137"/>
    </location>
</feature>
<organism evidence="2 3">
    <name type="scientific">Armillaria luteobubalina</name>
    <dbReference type="NCBI Taxonomy" id="153913"/>
    <lineage>
        <taxon>Eukaryota</taxon>
        <taxon>Fungi</taxon>
        <taxon>Dikarya</taxon>
        <taxon>Basidiomycota</taxon>
        <taxon>Agaricomycotina</taxon>
        <taxon>Agaricomycetes</taxon>
        <taxon>Agaricomycetidae</taxon>
        <taxon>Agaricales</taxon>
        <taxon>Marasmiineae</taxon>
        <taxon>Physalacriaceae</taxon>
        <taxon>Armillaria</taxon>
    </lineage>
</organism>
<feature type="compositionally biased region" description="Low complexity" evidence="1">
    <location>
        <begin position="91"/>
        <end position="130"/>
    </location>
</feature>
<gene>
    <name evidence="2" type="ORF">EDD18DRAFT_1365345</name>
</gene>
<dbReference type="AlphaFoldDB" id="A0AA39P522"/>
<dbReference type="Proteomes" id="UP001175228">
    <property type="component" value="Unassembled WGS sequence"/>
</dbReference>
<accession>A0AA39P522</accession>
<keyword evidence="3" id="KW-1185">Reference proteome</keyword>
<name>A0AA39P522_9AGAR</name>
<evidence type="ECO:0000313" key="3">
    <source>
        <dbReference type="Proteomes" id="UP001175228"/>
    </source>
</evidence>
<sequence length="218" mass="23810">MDREVLQESNPHITVIPWHSNPARESLLENGSDNTIVLSHNNSNEVSSMQSAAETPAPVKEPPLTWAEAAEAHLFSQLHVHHQCLLPGKHPNPSNSESEAPSTKKSNSGKSVSHSSSPIQHPLSSLQSSSPYNVSGHSPLPGPTSLYYAVSDDVDTFFEHNDKCFGLISDSVVTSLGQSSCLLEKVWTTVDEELESAANTAKEKEDSSFEWEYLSNFE</sequence>
<comment type="caution">
    <text evidence="2">The sequence shown here is derived from an EMBL/GenBank/DDBJ whole genome shotgun (WGS) entry which is preliminary data.</text>
</comment>
<dbReference type="EMBL" id="JAUEPU010000108">
    <property type="protein sequence ID" value="KAK0477706.1"/>
    <property type="molecule type" value="Genomic_DNA"/>
</dbReference>